<feature type="transmembrane region" description="Helical" evidence="1">
    <location>
        <begin position="306"/>
        <end position="324"/>
    </location>
</feature>
<dbReference type="OrthoDB" id="3945378at2759"/>
<feature type="transmembrane region" description="Helical" evidence="1">
    <location>
        <begin position="193"/>
        <end position="219"/>
    </location>
</feature>
<proteinExistence type="predicted"/>
<evidence type="ECO:0000313" key="3">
    <source>
        <dbReference type="Proteomes" id="UP000813444"/>
    </source>
</evidence>
<name>A0A8K0SE04_9HYPO</name>
<sequence length="437" mass="49044">MYGSPNEAYGILIPRASEYVCNTDRASDYYGLGVRLGIYLSWFQAWIANTMLPSEIGAAADTNTVFLLTLFVAMAIDSMSGPLAQVDALVLMHLCGGATFGILSIWGYRTRLYIDNGPKAIGLFGSWGTHFRVFISLAISIYGLWFWVWGITGGLRSLGPNDGMEGTTPNAPECGVVYTFFFARLHAAGGIRYFYIFVCSGCLLYFAAMFFTSLLTAWFHIDVFAGKVHNHWSNEARHEDDGSIHRPRYVTGFNREELAMMHKFLRVMNLIWLVFSAVMVEITLNFNHIDGVLGGPQNNLSSPGQLLPLLVGAVGFASTGYQLVQDKLFNREKRSKIFRRRRFGPRTLRSTTNLDRQQEKRSVFVRYLVGWLPWLSLLQHFDEELLAEGISRQGTGFDSEPATPGLPLTPAFQRPMEYRRAPTVEFAESTTSDPKVV</sequence>
<keyword evidence="1" id="KW-1133">Transmembrane helix</keyword>
<keyword evidence="1" id="KW-0812">Transmembrane</keyword>
<keyword evidence="3" id="KW-1185">Reference proteome</keyword>
<accession>A0A8K0SE04</accession>
<protein>
    <submittedName>
        <fullName evidence="2">Uncharacterized protein</fullName>
    </submittedName>
</protein>
<evidence type="ECO:0000256" key="1">
    <source>
        <dbReference type="SAM" id="Phobius"/>
    </source>
</evidence>
<comment type="caution">
    <text evidence="2">The sequence shown here is derived from an EMBL/GenBank/DDBJ whole genome shotgun (WGS) entry which is preliminary data.</text>
</comment>
<dbReference type="Proteomes" id="UP000813444">
    <property type="component" value="Unassembled WGS sequence"/>
</dbReference>
<dbReference type="AlphaFoldDB" id="A0A8K0SE04"/>
<feature type="transmembrane region" description="Helical" evidence="1">
    <location>
        <begin position="88"/>
        <end position="108"/>
    </location>
</feature>
<feature type="transmembrane region" description="Helical" evidence="1">
    <location>
        <begin position="129"/>
        <end position="148"/>
    </location>
</feature>
<gene>
    <name evidence="2" type="ORF">B0I35DRAFT_517099</name>
</gene>
<keyword evidence="1" id="KW-0472">Membrane</keyword>
<dbReference type="EMBL" id="JAGPNK010000027">
    <property type="protein sequence ID" value="KAH7303964.1"/>
    <property type="molecule type" value="Genomic_DNA"/>
</dbReference>
<reference evidence="2" key="1">
    <citation type="journal article" date="2021" name="Nat. Commun.">
        <title>Genetic determinants of endophytism in the Arabidopsis root mycobiome.</title>
        <authorList>
            <person name="Mesny F."/>
            <person name="Miyauchi S."/>
            <person name="Thiergart T."/>
            <person name="Pickel B."/>
            <person name="Atanasova L."/>
            <person name="Karlsson M."/>
            <person name="Huettel B."/>
            <person name="Barry K.W."/>
            <person name="Haridas S."/>
            <person name="Chen C."/>
            <person name="Bauer D."/>
            <person name="Andreopoulos W."/>
            <person name="Pangilinan J."/>
            <person name="LaButti K."/>
            <person name="Riley R."/>
            <person name="Lipzen A."/>
            <person name="Clum A."/>
            <person name="Drula E."/>
            <person name="Henrissat B."/>
            <person name="Kohler A."/>
            <person name="Grigoriev I.V."/>
            <person name="Martin F.M."/>
            <person name="Hacquard S."/>
        </authorList>
    </citation>
    <scope>NUCLEOTIDE SEQUENCE</scope>
    <source>
        <strain evidence="2">MPI-CAGE-CH-0235</strain>
    </source>
</reference>
<evidence type="ECO:0000313" key="2">
    <source>
        <dbReference type="EMBL" id="KAH7303964.1"/>
    </source>
</evidence>
<feature type="transmembrane region" description="Helical" evidence="1">
    <location>
        <begin position="56"/>
        <end position="76"/>
    </location>
</feature>
<feature type="transmembrane region" description="Helical" evidence="1">
    <location>
        <begin position="264"/>
        <end position="286"/>
    </location>
</feature>
<organism evidence="2 3">
    <name type="scientific">Stachybotrys elegans</name>
    <dbReference type="NCBI Taxonomy" id="80388"/>
    <lineage>
        <taxon>Eukaryota</taxon>
        <taxon>Fungi</taxon>
        <taxon>Dikarya</taxon>
        <taxon>Ascomycota</taxon>
        <taxon>Pezizomycotina</taxon>
        <taxon>Sordariomycetes</taxon>
        <taxon>Hypocreomycetidae</taxon>
        <taxon>Hypocreales</taxon>
        <taxon>Stachybotryaceae</taxon>
        <taxon>Stachybotrys</taxon>
    </lineage>
</organism>